<organism evidence="1 2">
    <name type="scientific">Agromyces soli</name>
    <dbReference type="NCBI Taxonomy" id="659012"/>
    <lineage>
        <taxon>Bacteria</taxon>
        <taxon>Bacillati</taxon>
        <taxon>Actinomycetota</taxon>
        <taxon>Actinomycetes</taxon>
        <taxon>Micrococcales</taxon>
        <taxon>Microbacteriaceae</taxon>
        <taxon>Agromyces</taxon>
    </lineage>
</organism>
<sequence length="139" mass="14681">MPSLRPLPTAIGATENALRELLARVLSPTAIPGYAGWIALNTLSVADAHGDWRQRAAAVLRTDSGELAAVLAELRAAGLLDEEERPTAAGAAELSAARAAVAATTLRLVEGVDETEQETTRRVLDTIRRRADELLSSDA</sequence>
<evidence type="ECO:0000313" key="1">
    <source>
        <dbReference type="EMBL" id="UOE25039.1"/>
    </source>
</evidence>
<proteinExistence type="predicted"/>
<dbReference type="SUPFAM" id="SSF46785">
    <property type="entry name" value="Winged helix' DNA-binding domain"/>
    <property type="match status" value="1"/>
</dbReference>
<protein>
    <recommendedName>
        <fullName evidence="3">MarR family transcriptional regulator</fullName>
    </recommendedName>
</protein>
<dbReference type="Gene3D" id="1.10.10.10">
    <property type="entry name" value="Winged helix-like DNA-binding domain superfamily/Winged helix DNA-binding domain"/>
    <property type="match status" value="1"/>
</dbReference>
<evidence type="ECO:0008006" key="3">
    <source>
        <dbReference type="Google" id="ProtNLM"/>
    </source>
</evidence>
<dbReference type="EMBL" id="CP094533">
    <property type="protein sequence ID" value="UOE25039.1"/>
    <property type="molecule type" value="Genomic_DNA"/>
</dbReference>
<evidence type="ECO:0000313" key="2">
    <source>
        <dbReference type="Proteomes" id="UP000831304"/>
    </source>
</evidence>
<name>A0ABY4AQB0_9MICO</name>
<dbReference type="InterPro" id="IPR036390">
    <property type="entry name" value="WH_DNA-bd_sf"/>
</dbReference>
<keyword evidence="2" id="KW-1185">Reference proteome</keyword>
<accession>A0ABY4AQB0</accession>
<reference evidence="1 2" key="1">
    <citation type="submission" date="2022-03" db="EMBL/GenBank/DDBJ databases">
        <title>Agromyces sp. isolated from the gut of P. brevitarsis seulensis larvae.</title>
        <authorList>
            <person name="Won M."/>
            <person name="Kwon S.-W."/>
        </authorList>
    </citation>
    <scope>NUCLEOTIDE SEQUENCE [LARGE SCALE GENOMIC DNA]</scope>
    <source>
        <strain evidence="1 2">KACC 16215</strain>
    </source>
</reference>
<dbReference type="InterPro" id="IPR036388">
    <property type="entry name" value="WH-like_DNA-bd_sf"/>
</dbReference>
<dbReference type="RefSeq" id="WP_243567950.1">
    <property type="nucleotide sequence ID" value="NZ_BAAARD010000008.1"/>
</dbReference>
<gene>
    <name evidence="1" type="ORF">MTP13_11825</name>
</gene>
<dbReference type="Proteomes" id="UP000831304">
    <property type="component" value="Chromosome"/>
</dbReference>